<dbReference type="FunFam" id="1.10.840.10:FF:000003">
    <property type="entry name" value="Ras guanyl-releasing protein 3 isoform 1"/>
    <property type="match status" value="1"/>
</dbReference>
<feature type="non-terminal residue" evidence="11">
    <location>
        <position position="1"/>
    </location>
</feature>
<dbReference type="EMBL" id="JASPKZ010009808">
    <property type="protein sequence ID" value="KAJ9576133.1"/>
    <property type="molecule type" value="Genomic_DNA"/>
</dbReference>
<dbReference type="InterPro" id="IPR002048">
    <property type="entry name" value="EF_hand_dom"/>
</dbReference>
<evidence type="ECO:0000313" key="11">
    <source>
        <dbReference type="EMBL" id="KAJ9576133.1"/>
    </source>
</evidence>
<dbReference type="GO" id="GO:0007265">
    <property type="term" value="P:Ras protein signal transduction"/>
    <property type="evidence" value="ECO:0007669"/>
    <property type="project" value="TreeGrafter"/>
</dbReference>
<evidence type="ECO:0000256" key="6">
    <source>
        <dbReference type="ARBA" id="ARBA00022837"/>
    </source>
</evidence>
<dbReference type="PROSITE" id="PS50222">
    <property type="entry name" value="EF_HAND_2"/>
    <property type="match status" value="2"/>
</dbReference>
<feature type="non-terminal residue" evidence="11">
    <location>
        <position position="556"/>
    </location>
</feature>
<reference evidence="11" key="2">
    <citation type="submission" date="2023-05" db="EMBL/GenBank/DDBJ databases">
        <authorList>
            <person name="Fouks B."/>
        </authorList>
    </citation>
    <scope>NUCLEOTIDE SEQUENCE</scope>
    <source>
        <strain evidence="11">Stay&amp;Tobe</strain>
        <tissue evidence="11">Testes</tissue>
    </source>
</reference>
<evidence type="ECO:0000256" key="1">
    <source>
        <dbReference type="ARBA" id="ARBA00009566"/>
    </source>
</evidence>
<accession>A0AAD8E3P8</accession>
<dbReference type="Pfam" id="PF13202">
    <property type="entry name" value="EF-hand_5"/>
    <property type="match status" value="2"/>
</dbReference>
<dbReference type="SMART" id="SM00054">
    <property type="entry name" value="EFh"/>
    <property type="match status" value="2"/>
</dbReference>
<dbReference type="InterPro" id="IPR019804">
    <property type="entry name" value="Ras_G-nucl-exch_fac_CS"/>
</dbReference>
<dbReference type="Gene3D" id="1.10.238.10">
    <property type="entry name" value="EF-hand"/>
    <property type="match status" value="1"/>
</dbReference>
<keyword evidence="12" id="KW-1185">Reference proteome</keyword>
<sequence>LHATKFAGNGVLLEDDKPVIPGLPVRAATLSELVRLVINVFDYNGDLKADVEALPKVVFQMHRWFTSSTSLVEQMMSLHKNAGDISPCIIDKCVHNHSGTTPQVCQLLQYQTRVCHAIRYWILQFPMHFDLENGLAGALKEFQSALTPTSAELVDLSQIPSYDWMRHVSVRHHNLLQQQPSINKHSHKVSLVFNNLEPMQLAEHITYLEHKIELLRICKTFQSFRGYNLNLKLQYTPRLERSVMMFNGLTQWIQCMVLSRTTPQQRADVIEKFIEIAKKLLELQNFNSLMAVVGSVSHSVLARLSKTMACLSPDSKKLLADLTELLSSGNNFSNYRRKLAECKGFKIPILGIHLKDLISLHVALPDTIEENMINMRKMAQLSLIFQELEELQNSTLPIDTNMDLVNTLRLSFDLSYTEDEIYELSLAREPRNTSSPQCSPTQSVLFAEWASSPCPPPDPQTIEKHVNAMVEAVFKNYDNDRDGYISHEEFEAVAGNFPFIASFCVLDADHDGMISQEEMKKYFIHANCHALKSGFKHEFHETTYFKPTYCAHCTGL</sequence>
<dbReference type="AlphaFoldDB" id="A0AAD8E3P8"/>
<dbReference type="CDD" id="cd00155">
    <property type="entry name" value="RasGEF"/>
    <property type="match status" value="1"/>
</dbReference>
<dbReference type="PROSITE" id="PS00018">
    <property type="entry name" value="EF_HAND_1"/>
    <property type="match status" value="2"/>
</dbReference>
<keyword evidence="2 7" id="KW-0344">Guanine-nucleotide releasing factor</keyword>
<proteinExistence type="inferred from homology"/>
<evidence type="ECO:0000256" key="2">
    <source>
        <dbReference type="ARBA" id="ARBA00022658"/>
    </source>
</evidence>
<keyword evidence="4" id="KW-0863">Zinc-finger</keyword>
<organism evidence="11 12">
    <name type="scientific">Diploptera punctata</name>
    <name type="common">Pacific beetle cockroach</name>
    <dbReference type="NCBI Taxonomy" id="6984"/>
    <lineage>
        <taxon>Eukaryota</taxon>
        <taxon>Metazoa</taxon>
        <taxon>Ecdysozoa</taxon>
        <taxon>Arthropoda</taxon>
        <taxon>Hexapoda</taxon>
        <taxon>Insecta</taxon>
        <taxon>Pterygota</taxon>
        <taxon>Neoptera</taxon>
        <taxon>Polyneoptera</taxon>
        <taxon>Dictyoptera</taxon>
        <taxon>Blattodea</taxon>
        <taxon>Blaberoidea</taxon>
        <taxon>Blaberidae</taxon>
        <taxon>Diplopterinae</taxon>
        <taxon>Diploptera</taxon>
    </lineage>
</organism>
<keyword evidence="6" id="KW-0106">Calcium</keyword>
<feature type="domain" description="Ras-GEF" evidence="8">
    <location>
        <begin position="197"/>
        <end position="431"/>
    </location>
</feature>
<dbReference type="InterPro" id="IPR011992">
    <property type="entry name" value="EF-hand-dom_pair"/>
</dbReference>
<dbReference type="PROSITE" id="PS50009">
    <property type="entry name" value="RASGEF_CAT"/>
    <property type="match status" value="1"/>
</dbReference>
<dbReference type="InterPro" id="IPR023578">
    <property type="entry name" value="Ras_GEF_dom_sf"/>
</dbReference>
<feature type="domain" description="EF-hand" evidence="10">
    <location>
        <begin position="465"/>
        <end position="500"/>
    </location>
</feature>
<dbReference type="InterPro" id="IPR018247">
    <property type="entry name" value="EF_Hand_1_Ca_BS"/>
</dbReference>
<dbReference type="GO" id="GO:0008270">
    <property type="term" value="F:zinc ion binding"/>
    <property type="evidence" value="ECO:0007669"/>
    <property type="project" value="UniProtKB-KW"/>
</dbReference>
<dbReference type="InterPro" id="IPR000651">
    <property type="entry name" value="Ras-like_Gua-exchang_fac_N"/>
</dbReference>
<dbReference type="CDD" id="cd00051">
    <property type="entry name" value="EFh"/>
    <property type="match status" value="1"/>
</dbReference>
<dbReference type="PROSITE" id="PS00720">
    <property type="entry name" value="RASGEF"/>
    <property type="match status" value="1"/>
</dbReference>
<dbReference type="PANTHER" id="PTHR23113:SF252">
    <property type="entry name" value="RAS GUANYL-RELEASING PROTEIN 3"/>
    <property type="match status" value="1"/>
</dbReference>
<dbReference type="Gene3D" id="1.20.870.10">
    <property type="entry name" value="Son of sevenless (SoS) protein Chain: S domain 1"/>
    <property type="match status" value="1"/>
</dbReference>
<dbReference type="GO" id="GO:0005509">
    <property type="term" value="F:calcium ion binding"/>
    <property type="evidence" value="ECO:0007669"/>
    <property type="project" value="InterPro"/>
</dbReference>
<evidence type="ECO:0000313" key="12">
    <source>
        <dbReference type="Proteomes" id="UP001233999"/>
    </source>
</evidence>
<feature type="domain" description="EF-hand" evidence="10">
    <location>
        <begin position="503"/>
        <end position="529"/>
    </location>
</feature>
<evidence type="ECO:0000256" key="5">
    <source>
        <dbReference type="ARBA" id="ARBA00022833"/>
    </source>
</evidence>
<dbReference type="GO" id="GO:0005085">
    <property type="term" value="F:guanyl-nucleotide exchange factor activity"/>
    <property type="evidence" value="ECO:0007669"/>
    <property type="project" value="UniProtKB-KW"/>
</dbReference>
<evidence type="ECO:0000256" key="4">
    <source>
        <dbReference type="ARBA" id="ARBA00022771"/>
    </source>
</evidence>
<evidence type="ECO:0000256" key="3">
    <source>
        <dbReference type="ARBA" id="ARBA00022723"/>
    </source>
</evidence>
<dbReference type="SUPFAM" id="SSF48366">
    <property type="entry name" value="Ras GEF"/>
    <property type="match status" value="1"/>
</dbReference>
<keyword evidence="3" id="KW-0479">Metal-binding</keyword>
<gene>
    <name evidence="11" type="ORF">L9F63_007020</name>
</gene>
<dbReference type="Proteomes" id="UP001233999">
    <property type="component" value="Unassembled WGS sequence"/>
</dbReference>
<evidence type="ECO:0000259" key="10">
    <source>
        <dbReference type="PROSITE" id="PS50222"/>
    </source>
</evidence>
<reference evidence="11" key="1">
    <citation type="journal article" date="2023" name="IScience">
        <title>Live-bearing cockroach genome reveals convergent evolutionary mechanisms linked to viviparity in insects and beyond.</title>
        <authorList>
            <person name="Fouks B."/>
            <person name="Harrison M.C."/>
            <person name="Mikhailova A.A."/>
            <person name="Marchal E."/>
            <person name="English S."/>
            <person name="Carruthers M."/>
            <person name="Jennings E.C."/>
            <person name="Chiamaka E.L."/>
            <person name="Frigard R.A."/>
            <person name="Pippel M."/>
            <person name="Attardo G.M."/>
            <person name="Benoit J.B."/>
            <person name="Bornberg-Bauer E."/>
            <person name="Tobe S.S."/>
        </authorList>
    </citation>
    <scope>NUCLEOTIDE SEQUENCE</scope>
    <source>
        <strain evidence="11">Stay&amp;Tobe</strain>
    </source>
</reference>
<protein>
    <submittedName>
        <fullName evidence="11">Uncharacterized protein</fullName>
    </submittedName>
</protein>
<dbReference type="SUPFAM" id="SSF47473">
    <property type="entry name" value="EF-hand"/>
    <property type="match status" value="1"/>
</dbReference>
<feature type="domain" description="N-terminal Ras-GEF" evidence="9">
    <location>
        <begin position="21"/>
        <end position="166"/>
    </location>
</feature>
<dbReference type="InterPro" id="IPR036964">
    <property type="entry name" value="RASGEF_cat_dom_sf"/>
</dbReference>
<evidence type="ECO:0000259" key="8">
    <source>
        <dbReference type="PROSITE" id="PS50009"/>
    </source>
</evidence>
<name>A0AAD8E3P8_DIPPU</name>
<comment type="similarity">
    <text evidence="1">Belongs to the RASGRP family.</text>
</comment>
<dbReference type="Gene3D" id="1.10.840.10">
    <property type="entry name" value="Ras guanine-nucleotide exchange factors catalytic domain"/>
    <property type="match status" value="1"/>
</dbReference>
<dbReference type="GO" id="GO:0005886">
    <property type="term" value="C:plasma membrane"/>
    <property type="evidence" value="ECO:0007669"/>
    <property type="project" value="TreeGrafter"/>
</dbReference>
<keyword evidence="5" id="KW-0862">Zinc</keyword>
<dbReference type="PANTHER" id="PTHR23113">
    <property type="entry name" value="GUANINE NUCLEOTIDE EXCHANGE FACTOR"/>
    <property type="match status" value="1"/>
</dbReference>
<dbReference type="SMART" id="SM00147">
    <property type="entry name" value="RasGEF"/>
    <property type="match status" value="1"/>
</dbReference>
<comment type="caution">
    <text evidence="11">The sequence shown here is derived from an EMBL/GenBank/DDBJ whole genome shotgun (WGS) entry which is preliminary data.</text>
</comment>
<dbReference type="Pfam" id="PF00617">
    <property type="entry name" value="RasGEF"/>
    <property type="match status" value="1"/>
</dbReference>
<evidence type="ECO:0000256" key="7">
    <source>
        <dbReference type="PROSITE-ProRule" id="PRU00168"/>
    </source>
</evidence>
<evidence type="ECO:0000259" key="9">
    <source>
        <dbReference type="PROSITE" id="PS50212"/>
    </source>
</evidence>
<dbReference type="InterPro" id="IPR008937">
    <property type="entry name" value="Ras-like_GEF"/>
</dbReference>
<dbReference type="InterPro" id="IPR001895">
    <property type="entry name" value="RASGEF_cat_dom"/>
</dbReference>
<dbReference type="PROSITE" id="PS50212">
    <property type="entry name" value="RASGEF_NTER"/>
    <property type="match status" value="1"/>
</dbReference>